<name>A0AAJ0HGJ4_9PEZI</name>
<evidence type="ECO:0000313" key="1">
    <source>
        <dbReference type="EMBL" id="KAK3352214.1"/>
    </source>
</evidence>
<keyword evidence="2" id="KW-1185">Reference proteome</keyword>
<protein>
    <submittedName>
        <fullName evidence="1">Uncharacterized protein</fullName>
    </submittedName>
</protein>
<dbReference type="InterPro" id="IPR027417">
    <property type="entry name" value="P-loop_NTPase"/>
</dbReference>
<sequence length="281" mass="31453">MRMARQVPTPAEGTQEGYGHYLDHLGTHSDMRITLHCTLTTFDDELNLAAKDIKDCLAFNTLDGDAATHVSLVEYGHVDDRLYCDCGASPFDAWELKCNDQSHGSIWARYNGDVLMPLLKRLEPFEELNILGVGKSTWINAIQISDSCGRFVQKDIKIGSNQSEHDGARGQSATQSTSVYAVNIGNTRIRLIDTLGIGDTRGLEQDNKNMADILRVPRTYNHLHGILILLKPNAARLTMMFRFCVKQLLTHLHRNATNNIAFGFTNTRGSKLQTRRHIQTA</sequence>
<dbReference type="EMBL" id="JAUIQD010000004">
    <property type="protein sequence ID" value="KAK3352214.1"/>
    <property type="molecule type" value="Genomic_DNA"/>
</dbReference>
<gene>
    <name evidence="1" type="ORF">B0T25DRAFT_580173</name>
</gene>
<dbReference type="PANTHER" id="PTHR32046:SF11">
    <property type="entry name" value="IMMUNE-ASSOCIATED NUCLEOTIDE-BINDING PROTEIN 10-LIKE"/>
    <property type="match status" value="1"/>
</dbReference>
<dbReference type="AlphaFoldDB" id="A0AAJ0HGJ4"/>
<dbReference type="Proteomes" id="UP001275084">
    <property type="component" value="Unassembled WGS sequence"/>
</dbReference>
<organism evidence="1 2">
    <name type="scientific">Lasiosphaeria hispida</name>
    <dbReference type="NCBI Taxonomy" id="260671"/>
    <lineage>
        <taxon>Eukaryota</taxon>
        <taxon>Fungi</taxon>
        <taxon>Dikarya</taxon>
        <taxon>Ascomycota</taxon>
        <taxon>Pezizomycotina</taxon>
        <taxon>Sordariomycetes</taxon>
        <taxon>Sordariomycetidae</taxon>
        <taxon>Sordariales</taxon>
        <taxon>Lasiosphaeriaceae</taxon>
        <taxon>Lasiosphaeria</taxon>
    </lineage>
</organism>
<dbReference type="SUPFAM" id="SSF52540">
    <property type="entry name" value="P-loop containing nucleoside triphosphate hydrolases"/>
    <property type="match status" value="1"/>
</dbReference>
<accession>A0AAJ0HGJ4</accession>
<dbReference type="Gene3D" id="3.40.50.300">
    <property type="entry name" value="P-loop containing nucleotide triphosphate hydrolases"/>
    <property type="match status" value="1"/>
</dbReference>
<reference evidence="1" key="2">
    <citation type="submission" date="2023-06" db="EMBL/GenBank/DDBJ databases">
        <authorList>
            <consortium name="Lawrence Berkeley National Laboratory"/>
            <person name="Haridas S."/>
            <person name="Hensen N."/>
            <person name="Bonometti L."/>
            <person name="Westerberg I."/>
            <person name="Brannstrom I.O."/>
            <person name="Guillou S."/>
            <person name="Cros-Aarteil S."/>
            <person name="Calhoun S."/>
            <person name="Kuo A."/>
            <person name="Mondo S."/>
            <person name="Pangilinan J."/>
            <person name="Riley R."/>
            <person name="Labutti K."/>
            <person name="Andreopoulos B."/>
            <person name="Lipzen A."/>
            <person name="Chen C."/>
            <person name="Yanf M."/>
            <person name="Daum C."/>
            <person name="Ng V."/>
            <person name="Clum A."/>
            <person name="Steindorff A."/>
            <person name="Ohm R."/>
            <person name="Martin F."/>
            <person name="Silar P."/>
            <person name="Natvig D."/>
            <person name="Lalanne C."/>
            <person name="Gautier V."/>
            <person name="Ament-Velasquez S.L."/>
            <person name="Kruys A."/>
            <person name="Hutchinson M.I."/>
            <person name="Powell A.J."/>
            <person name="Barry K."/>
            <person name="Miller A.N."/>
            <person name="Grigoriev I.V."/>
            <person name="Debuchy R."/>
            <person name="Gladieux P."/>
            <person name="Thoren M.H."/>
            <person name="Johannesson H."/>
        </authorList>
    </citation>
    <scope>NUCLEOTIDE SEQUENCE</scope>
    <source>
        <strain evidence="1">CBS 955.72</strain>
    </source>
</reference>
<reference evidence="1" key="1">
    <citation type="journal article" date="2023" name="Mol. Phylogenet. Evol.">
        <title>Genome-scale phylogeny and comparative genomics of the fungal order Sordariales.</title>
        <authorList>
            <person name="Hensen N."/>
            <person name="Bonometti L."/>
            <person name="Westerberg I."/>
            <person name="Brannstrom I.O."/>
            <person name="Guillou S."/>
            <person name="Cros-Aarteil S."/>
            <person name="Calhoun S."/>
            <person name="Haridas S."/>
            <person name="Kuo A."/>
            <person name="Mondo S."/>
            <person name="Pangilinan J."/>
            <person name="Riley R."/>
            <person name="LaButti K."/>
            <person name="Andreopoulos B."/>
            <person name="Lipzen A."/>
            <person name="Chen C."/>
            <person name="Yan M."/>
            <person name="Daum C."/>
            <person name="Ng V."/>
            <person name="Clum A."/>
            <person name="Steindorff A."/>
            <person name="Ohm R.A."/>
            <person name="Martin F."/>
            <person name="Silar P."/>
            <person name="Natvig D.O."/>
            <person name="Lalanne C."/>
            <person name="Gautier V."/>
            <person name="Ament-Velasquez S.L."/>
            <person name="Kruys A."/>
            <person name="Hutchinson M.I."/>
            <person name="Powell A.J."/>
            <person name="Barry K."/>
            <person name="Miller A.N."/>
            <person name="Grigoriev I.V."/>
            <person name="Debuchy R."/>
            <person name="Gladieux P."/>
            <person name="Hiltunen Thoren M."/>
            <person name="Johannesson H."/>
        </authorList>
    </citation>
    <scope>NUCLEOTIDE SEQUENCE</scope>
    <source>
        <strain evidence="1">CBS 955.72</strain>
    </source>
</reference>
<evidence type="ECO:0000313" key="2">
    <source>
        <dbReference type="Proteomes" id="UP001275084"/>
    </source>
</evidence>
<dbReference type="CDD" id="cd00882">
    <property type="entry name" value="Ras_like_GTPase"/>
    <property type="match status" value="1"/>
</dbReference>
<dbReference type="PANTHER" id="PTHR32046">
    <property type="entry name" value="G DOMAIN-CONTAINING PROTEIN"/>
    <property type="match status" value="1"/>
</dbReference>
<proteinExistence type="predicted"/>
<comment type="caution">
    <text evidence="1">The sequence shown here is derived from an EMBL/GenBank/DDBJ whole genome shotgun (WGS) entry which is preliminary data.</text>
</comment>